<keyword evidence="5 6" id="KW-0472">Membrane</keyword>
<comment type="caution">
    <text evidence="9">The sequence shown here is derived from an EMBL/GenBank/DDBJ whole genome shotgun (WGS) entry which is preliminary data.</text>
</comment>
<evidence type="ECO:0000256" key="1">
    <source>
        <dbReference type="ARBA" id="ARBA00004141"/>
    </source>
</evidence>
<keyword evidence="10" id="KW-1185">Reference proteome</keyword>
<dbReference type="GO" id="GO:0016020">
    <property type="term" value="C:membrane"/>
    <property type="evidence" value="ECO:0007669"/>
    <property type="project" value="UniProtKB-SubCell"/>
</dbReference>
<proteinExistence type="inferred from homology"/>
<dbReference type="Proteomes" id="UP001370490">
    <property type="component" value="Unassembled WGS sequence"/>
</dbReference>
<keyword evidence="4" id="KW-0677">Repeat</keyword>
<accession>A0AAN8ZGG6</accession>
<feature type="repeat" description="Solcar" evidence="6">
    <location>
        <begin position="144"/>
        <end position="233"/>
    </location>
</feature>
<evidence type="ECO:0000256" key="4">
    <source>
        <dbReference type="ARBA" id="ARBA00022737"/>
    </source>
</evidence>
<gene>
    <name evidence="9" type="ORF">RJ641_029685</name>
</gene>
<evidence type="ECO:0000256" key="8">
    <source>
        <dbReference type="SAM" id="MobiDB-lite"/>
    </source>
</evidence>
<dbReference type="Pfam" id="PF00153">
    <property type="entry name" value="Mito_carr"/>
    <property type="match status" value="1"/>
</dbReference>
<dbReference type="InterPro" id="IPR002067">
    <property type="entry name" value="MCP"/>
</dbReference>
<dbReference type="SUPFAM" id="SSF103506">
    <property type="entry name" value="Mitochondrial carrier"/>
    <property type="match status" value="1"/>
</dbReference>
<evidence type="ECO:0000256" key="6">
    <source>
        <dbReference type="PROSITE-ProRule" id="PRU00282"/>
    </source>
</evidence>
<evidence type="ECO:0000256" key="5">
    <source>
        <dbReference type="ARBA" id="ARBA00023136"/>
    </source>
</evidence>
<dbReference type="AlphaFoldDB" id="A0AAN8ZGG6"/>
<reference evidence="9 10" key="1">
    <citation type="submission" date="2023-12" db="EMBL/GenBank/DDBJ databases">
        <title>A high-quality genome assembly for Dillenia turbinata (Dilleniales).</title>
        <authorList>
            <person name="Chanderbali A."/>
        </authorList>
    </citation>
    <scope>NUCLEOTIDE SEQUENCE [LARGE SCALE GENOMIC DNA]</scope>
    <source>
        <strain evidence="9">LSX21</strain>
        <tissue evidence="9">Leaf</tissue>
    </source>
</reference>
<comment type="similarity">
    <text evidence="7">Belongs to the mitochondrial carrier (TC 2.A.29) family.</text>
</comment>
<dbReference type="GO" id="GO:0055085">
    <property type="term" value="P:transmembrane transport"/>
    <property type="evidence" value="ECO:0007669"/>
    <property type="project" value="InterPro"/>
</dbReference>
<dbReference type="Gene3D" id="1.50.40.10">
    <property type="entry name" value="Mitochondrial carrier domain"/>
    <property type="match status" value="1"/>
</dbReference>
<dbReference type="InterPro" id="IPR023395">
    <property type="entry name" value="MCP_dom_sf"/>
</dbReference>
<feature type="repeat" description="Solcar" evidence="6">
    <location>
        <begin position="51"/>
        <end position="134"/>
    </location>
</feature>
<dbReference type="InterPro" id="IPR018108">
    <property type="entry name" value="MCP_transmembrane"/>
</dbReference>
<dbReference type="PROSITE" id="PS50920">
    <property type="entry name" value="SOLCAR"/>
    <property type="match status" value="2"/>
</dbReference>
<comment type="subcellular location">
    <subcellularLocation>
        <location evidence="1">Membrane</location>
        <topology evidence="1">Multi-pass membrane protein</topology>
    </subcellularLocation>
</comment>
<dbReference type="PANTHER" id="PTHR24089">
    <property type="entry name" value="SOLUTE CARRIER FAMILY 25"/>
    <property type="match status" value="1"/>
</dbReference>
<feature type="region of interest" description="Disordered" evidence="8">
    <location>
        <begin position="1"/>
        <end position="30"/>
    </location>
</feature>
<protein>
    <submittedName>
        <fullName evidence="9">Mitochondrial substrate/solute carrier</fullName>
    </submittedName>
</protein>
<dbReference type="EMBL" id="JBAMMX010000005">
    <property type="protein sequence ID" value="KAK6940154.1"/>
    <property type="molecule type" value="Genomic_DNA"/>
</dbReference>
<evidence type="ECO:0000256" key="7">
    <source>
        <dbReference type="RuleBase" id="RU000488"/>
    </source>
</evidence>
<dbReference type="PRINTS" id="PR00926">
    <property type="entry name" value="MITOCARRIER"/>
</dbReference>
<name>A0AAN8ZGG6_9MAGN</name>
<evidence type="ECO:0000256" key="2">
    <source>
        <dbReference type="ARBA" id="ARBA00022448"/>
    </source>
</evidence>
<sequence length="286" mass="31155">MNRVRNGDETCGNDAVSEGETKKKENKKRKKVMLGGSGAMNTSKYLCAGAVSAMVSRVGGCAGYVSYRELLLPLERLELEYIVHGKQGNLFDLIKMIAASLSLRGFGKGILINILSTAPFKVINFCVHDTYTKQLHKLSRNKETKNFDRFVAGAAAGMHYCYHPLHTSGYSINIRTKFVVPGGEALIGIVGTFHHVIQTKGFFSLYNGLVPSIISIAPSAAVFDDVYGILKSTYLHSFELGPVRTLLFGAISGACAEAATYPFEVLPSAAISYFVYGFMKIVLKVD</sequence>
<keyword evidence="3 6" id="KW-0812">Transmembrane</keyword>
<evidence type="ECO:0000256" key="3">
    <source>
        <dbReference type="ARBA" id="ARBA00022692"/>
    </source>
</evidence>
<keyword evidence="2 7" id="KW-0813">Transport</keyword>
<evidence type="ECO:0000313" key="9">
    <source>
        <dbReference type="EMBL" id="KAK6940154.1"/>
    </source>
</evidence>
<organism evidence="9 10">
    <name type="scientific">Dillenia turbinata</name>
    <dbReference type="NCBI Taxonomy" id="194707"/>
    <lineage>
        <taxon>Eukaryota</taxon>
        <taxon>Viridiplantae</taxon>
        <taxon>Streptophyta</taxon>
        <taxon>Embryophyta</taxon>
        <taxon>Tracheophyta</taxon>
        <taxon>Spermatophyta</taxon>
        <taxon>Magnoliopsida</taxon>
        <taxon>eudicotyledons</taxon>
        <taxon>Gunneridae</taxon>
        <taxon>Pentapetalae</taxon>
        <taxon>Dilleniales</taxon>
        <taxon>Dilleniaceae</taxon>
        <taxon>Dillenia</taxon>
    </lineage>
</organism>
<evidence type="ECO:0000313" key="10">
    <source>
        <dbReference type="Proteomes" id="UP001370490"/>
    </source>
</evidence>